<dbReference type="EMBL" id="JAIOIU010000011">
    <property type="protein sequence ID" value="MBZ0158637.1"/>
    <property type="molecule type" value="Genomic_DNA"/>
</dbReference>
<dbReference type="InterPro" id="IPR016181">
    <property type="entry name" value="Acyl_CoA_acyltransferase"/>
</dbReference>
<sequence>MPAHKETARIDAGIVHIDPAGRWVIRRYRPEDTGRILALFRTVFGVECLPEHWRWKYEANPLGHYSLVVETPSGELVGHYGGVPVRIAWGEKTVVMPQIADAMIDPQVRRGLRRPGVFAPLVNQYIAGLGQMAGGYGFPTPEHLRAGKRLAGFVPLGPVPLLTKPIHVGATAQGRRSLFVTVNEEKELDAGLDRLWERCRHDLSVAVIRDAAYLRWRYLQCPDAHYHLLVARRRFSGTVMGVAVVRLGWQDRPVACLVDWLVPSGSAGVGEALLAYVEWLAGTAGMESLQAWFPPPSGQLRFLLAAGFRHEPTPYELVALSADPSVLLEGAGDRWYYTMGDSDIY</sequence>
<comment type="caution">
    <text evidence="1">The sequence shown here is derived from an EMBL/GenBank/DDBJ whole genome shotgun (WGS) entry which is preliminary data.</text>
</comment>
<proteinExistence type="predicted"/>
<organism evidence="1 2">
    <name type="scientific">Candidatus Methylomirabilis tolerans</name>
    <dbReference type="NCBI Taxonomy" id="3123416"/>
    <lineage>
        <taxon>Bacteria</taxon>
        <taxon>Candidatus Methylomirabilota</taxon>
        <taxon>Candidatus Methylomirabilia</taxon>
        <taxon>Candidatus Methylomirabilales</taxon>
        <taxon>Candidatus Methylomirabilaceae</taxon>
        <taxon>Candidatus Methylomirabilis</taxon>
    </lineage>
</organism>
<evidence type="ECO:0000313" key="1">
    <source>
        <dbReference type="EMBL" id="MBZ0158637.1"/>
    </source>
</evidence>
<gene>
    <name evidence="1" type="ORF">K8G79_00570</name>
</gene>
<evidence type="ECO:0000313" key="2">
    <source>
        <dbReference type="Proteomes" id="UP001197609"/>
    </source>
</evidence>
<dbReference type="Proteomes" id="UP001197609">
    <property type="component" value="Unassembled WGS sequence"/>
</dbReference>
<name>A0AAJ1EJH1_9BACT</name>
<dbReference type="SUPFAM" id="SSF55729">
    <property type="entry name" value="Acyl-CoA N-acyltransferases (Nat)"/>
    <property type="match status" value="1"/>
</dbReference>
<reference evidence="1 2" key="1">
    <citation type="journal article" date="2021" name="bioRxiv">
        <title>Unraveling nitrogen, sulfur and carbon metabolic pathways and microbial community transcriptional responses to substrate deprivation and toxicity stresses in a bioreactor mimicking anoxic brackish coastal sediment conditions.</title>
        <authorList>
            <person name="Martins P.D."/>
            <person name="Echeveste M.J."/>
            <person name="Arshad A."/>
            <person name="Kurth J."/>
            <person name="Ouboter H."/>
            <person name="Jetten M.S.M."/>
            <person name="Welte C.U."/>
        </authorList>
    </citation>
    <scope>NUCLEOTIDE SEQUENCE [LARGE SCALE GENOMIC DNA]</scope>
    <source>
        <strain evidence="1">MAG_38</strain>
    </source>
</reference>
<dbReference type="Pfam" id="PF13527">
    <property type="entry name" value="Acetyltransf_9"/>
    <property type="match status" value="1"/>
</dbReference>
<accession>A0AAJ1EJH1</accession>
<dbReference type="Gene3D" id="3.40.630.30">
    <property type="match status" value="2"/>
</dbReference>
<protein>
    <submittedName>
        <fullName evidence="1">GNAT family N-acetyltransferase</fullName>
    </submittedName>
</protein>
<dbReference type="AlphaFoldDB" id="A0AAJ1EJH1"/>